<dbReference type="PANTHER" id="PTHR34413:SF2">
    <property type="entry name" value="PROPHAGE TAIL FIBER ASSEMBLY PROTEIN HOMOLOG TFAE-RELATED"/>
    <property type="match status" value="1"/>
</dbReference>
<organism evidence="4 5">
    <name type="scientific">Pontivivens marinum</name>
    <dbReference type="NCBI Taxonomy" id="1690039"/>
    <lineage>
        <taxon>Bacteria</taxon>
        <taxon>Pseudomonadati</taxon>
        <taxon>Pseudomonadota</taxon>
        <taxon>Alphaproteobacteria</taxon>
        <taxon>Rhodobacterales</taxon>
        <taxon>Paracoccaceae</taxon>
        <taxon>Pontivivens</taxon>
    </lineage>
</organism>
<dbReference type="InterPro" id="IPR046453">
    <property type="entry name" value="GpA_ATPase"/>
</dbReference>
<dbReference type="RefSeq" id="WP_097928953.1">
    <property type="nucleotide sequence ID" value="NZ_OCTN01000002.1"/>
</dbReference>
<protein>
    <submittedName>
        <fullName evidence="4">Phage terminase, large subunit GpA</fullName>
    </submittedName>
</protein>
<proteinExistence type="predicted"/>
<evidence type="ECO:0000313" key="5">
    <source>
        <dbReference type="Proteomes" id="UP000220034"/>
    </source>
</evidence>
<dbReference type="GO" id="GO:0004519">
    <property type="term" value="F:endonuclease activity"/>
    <property type="evidence" value="ECO:0007669"/>
    <property type="project" value="InterPro"/>
</dbReference>
<dbReference type="OrthoDB" id="5181253at2"/>
<dbReference type="AlphaFoldDB" id="A0A2C9CQA1"/>
<sequence length="691" mass="76027">MTFDYEPLPPFASMAGVVLDCLPSLRPPARISVTQACERYLRVKVGGSWQRFDRGVTPYMNEPLDMMASRRFLELIFVGPARAGKSELLLKGTACYAIACDPGPVHVTQMDRDSAKAWAEDELAPSVRNSPDLAALQGKARSDRNIFSKRFIGGTKISIGAPTASNFASRTSRFELITDLDRMKLNIDGEGAPFSLAAKRPQTLLSRGMAMAESSPGHPIQIEDWTPQSVHELPPCEGIVGLYNGGTRARWYWDCPHCGEAFEPRFDLLEYDAELPPAQAGASAEMKCPECGALISASEKPRLNRSGYWLHETNEGGLARVEDPRIRSVSRLSYHLNGAAAAFASWSAIVSRYMVASQHARTMGDETGLQVVVNTDIGLPYRPSMMDEENALTAEGLLKRAEGLPRGEAPDWTRFVLVSVDVQKGRFVVQVEAWGTHGERALIDRFDLAQPPDDAPGAGDPDRPRALAPERYSEDWDVLRPLLDRVWPVSGQGYGLRTLAVGCDMHGQPGVTDQAEKFWRKMRREGLMSRFFLIRGHGGLKQRSLVWYAAPERAHGGKKARGVKILNIATDLVKDSVTQSLTRLPGPGAYRLGNWIDAGLRDELCAERRGAAGWEMKAGVKRNEAFDLAGYNLALARHHGIENIDWDAPPDWAAFGIANVLAVPLRDPDAVPSPPEPQARSRPRTIKYLGG</sequence>
<dbReference type="Pfam" id="PF20454">
    <property type="entry name" value="GpA_nuclease"/>
    <property type="match status" value="1"/>
</dbReference>
<gene>
    <name evidence="4" type="ORF">SAMN06273572_10241</name>
</gene>
<keyword evidence="5" id="KW-1185">Reference proteome</keyword>
<accession>A0A2C9CQA1</accession>
<dbReference type="PANTHER" id="PTHR34413">
    <property type="entry name" value="PROPHAGE TAIL FIBER ASSEMBLY PROTEIN HOMOLOG TFAE-RELATED-RELATED"/>
    <property type="match status" value="1"/>
</dbReference>
<name>A0A2C9CQA1_9RHOB</name>
<dbReference type="InterPro" id="IPR046454">
    <property type="entry name" value="GpA_endonuclease"/>
</dbReference>
<evidence type="ECO:0000259" key="2">
    <source>
        <dbReference type="Pfam" id="PF05876"/>
    </source>
</evidence>
<feature type="domain" description="Phage terminase large subunit GpA ATPase" evidence="2">
    <location>
        <begin position="49"/>
        <end position="309"/>
    </location>
</feature>
<reference evidence="5" key="1">
    <citation type="submission" date="2017-09" db="EMBL/GenBank/DDBJ databases">
        <authorList>
            <person name="Varghese N."/>
            <person name="Submissions S."/>
        </authorList>
    </citation>
    <scope>NUCLEOTIDE SEQUENCE [LARGE SCALE GENOMIC DNA]</scope>
    <source>
        <strain evidence="5">C7</strain>
    </source>
</reference>
<dbReference type="InterPro" id="IPR051220">
    <property type="entry name" value="TFA_Chaperone"/>
</dbReference>
<dbReference type="GO" id="GO:0016887">
    <property type="term" value="F:ATP hydrolysis activity"/>
    <property type="evidence" value="ECO:0007669"/>
    <property type="project" value="InterPro"/>
</dbReference>
<dbReference type="EMBL" id="OCTN01000002">
    <property type="protein sequence ID" value="SOH93365.1"/>
    <property type="molecule type" value="Genomic_DNA"/>
</dbReference>
<evidence type="ECO:0000313" key="4">
    <source>
        <dbReference type="EMBL" id="SOH93365.1"/>
    </source>
</evidence>
<feature type="domain" description="Terminase large subunit GpA endonuclease" evidence="3">
    <location>
        <begin position="333"/>
        <end position="646"/>
    </location>
</feature>
<evidence type="ECO:0000256" key="1">
    <source>
        <dbReference type="SAM" id="MobiDB-lite"/>
    </source>
</evidence>
<dbReference type="Pfam" id="PF05876">
    <property type="entry name" value="GpA_ATPase"/>
    <property type="match status" value="1"/>
</dbReference>
<dbReference type="Proteomes" id="UP000220034">
    <property type="component" value="Unassembled WGS sequence"/>
</dbReference>
<evidence type="ECO:0000259" key="3">
    <source>
        <dbReference type="Pfam" id="PF20454"/>
    </source>
</evidence>
<feature type="region of interest" description="Disordered" evidence="1">
    <location>
        <begin position="668"/>
        <end position="691"/>
    </location>
</feature>